<evidence type="ECO:0000256" key="1">
    <source>
        <dbReference type="ARBA" id="ARBA00004448"/>
    </source>
</evidence>
<dbReference type="PANTHER" id="PTHR42829">
    <property type="entry name" value="NADH-UBIQUINONE OXIDOREDUCTASE CHAIN 5"/>
    <property type="match status" value="1"/>
</dbReference>
<evidence type="ECO:0000259" key="17">
    <source>
        <dbReference type="Pfam" id="PF00361"/>
    </source>
</evidence>
<evidence type="ECO:0000256" key="13">
    <source>
        <dbReference type="ARBA" id="ARBA00023128"/>
    </source>
</evidence>
<evidence type="ECO:0000256" key="12">
    <source>
        <dbReference type="ARBA" id="ARBA00023075"/>
    </source>
</evidence>
<feature type="transmembrane region" description="Helical" evidence="16">
    <location>
        <begin position="551"/>
        <end position="571"/>
    </location>
</feature>
<dbReference type="InterPro" id="IPR001750">
    <property type="entry name" value="ND/Mrp_TM"/>
</dbReference>
<dbReference type="Pfam" id="PF00662">
    <property type="entry name" value="Proton_antipo_N"/>
    <property type="match status" value="1"/>
</dbReference>
<evidence type="ECO:0000256" key="5">
    <source>
        <dbReference type="ARBA" id="ARBA00022660"/>
    </source>
</evidence>
<keyword evidence="14 16" id="KW-0472">Membrane</keyword>
<comment type="catalytic activity">
    <reaction evidence="15 16">
        <text>a ubiquinone + NADH + 5 H(+)(in) = a ubiquinol + NAD(+) + 4 H(+)(out)</text>
        <dbReference type="Rhea" id="RHEA:29091"/>
        <dbReference type="Rhea" id="RHEA-COMP:9565"/>
        <dbReference type="Rhea" id="RHEA-COMP:9566"/>
        <dbReference type="ChEBI" id="CHEBI:15378"/>
        <dbReference type="ChEBI" id="CHEBI:16389"/>
        <dbReference type="ChEBI" id="CHEBI:17976"/>
        <dbReference type="ChEBI" id="CHEBI:57540"/>
        <dbReference type="ChEBI" id="CHEBI:57945"/>
        <dbReference type="EC" id="7.1.1.2"/>
    </reaction>
</comment>
<reference evidence="20" key="1">
    <citation type="submission" date="2014-07" db="EMBL/GenBank/DDBJ databases">
        <title>Complete mitochondrial genome of a earthworm Drawida japonica.</title>
        <authorList>
            <person name="Zhang L."/>
        </authorList>
    </citation>
    <scope>NUCLEOTIDE SEQUENCE</scope>
</reference>
<feature type="domain" description="NADH:quinone oxidoreductase/Mrp antiporter transmembrane" evidence="17">
    <location>
        <begin position="107"/>
        <end position="383"/>
    </location>
</feature>
<geneLocation type="mitochondrion" evidence="20"/>
<comment type="subcellular location">
    <subcellularLocation>
        <location evidence="1">Mitochondrion inner membrane</location>
        <topology evidence="1">Multi-pass membrane protein</topology>
    </subcellularLocation>
</comment>
<comment type="similarity">
    <text evidence="16">Belongs to the complex I subunit 5 family.</text>
</comment>
<keyword evidence="9" id="KW-0249">Electron transport</keyword>
<keyword evidence="7" id="KW-0999">Mitochondrion inner membrane</keyword>
<feature type="transmembrane region" description="Helical" evidence="16">
    <location>
        <begin position="111"/>
        <end position="129"/>
    </location>
</feature>
<keyword evidence="12 16" id="KW-0830">Ubiquinone</keyword>
<dbReference type="GO" id="GO:0015990">
    <property type="term" value="P:electron transport coupled proton transport"/>
    <property type="evidence" value="ECO:0007669"/>
    <property type="project" value="TreeGrafter"/>
</dbReference>
<organism evidence="20">
    <name type="scientific">Drawida japonica</name>
    <dbReference type="NCBI Taxonomy" id="408826"/>
    <lineage>
        <taxon>Eukaryota</taxon>
        <taxon>Metazoa</taxon>
        <taxon>Spiralia</taxon>
        <taxon>Lophotrochozoa</taxon>
        <taxon>Annelida</taxon>
        <taxon>Clitellata</taxon>
        <taxon>Oligochaeta</taxon>
        <taxon>Moniligastrida</taxon>
        <taxon>Moniligastridae</taxon>
        <taxon>Drawida</taxon>
    </lineage>
</organism>
<keyword evidence="6 16" id="KW-0812">Transmembrane</keyword>
<keyword evidence="13 16" id="KW-0496">Mitochondrion</keyword>
<evidence type="ECO:0000256" key="10">
    <source>
        <dbReference type="ARBA" id="ARBA00022989"/>
    </source>
</evidence>
<dbReference type="PRINTS" id="PR01434">
    <property type="entry name" value="NADHDHGNASE5"/>
</dbReference>
<dbReference type="GO" id="GO:0008137">
    <property type="term" value="F:NADH dehydrogenase (ubiquinone) activity"/>
    <property type="evidence" value="ECO:0007669"/>
    <property type="project" value="UniProtKB-EC"/>
</dbReference>
<evidence type="ECO:0000256" key="9">
    <source>
        <dbReference type="ARBA" id="ARBA00022982"/>
    </source>
</evidence>
<feature type="transmembrane region" description="Helical" evidence="16">
    <location>
        <begin position="48"/>
        <end position="72"/>
    </location>
</feature>
<evidence type="ECO:0000256" key="2">
    <source>
        <dbReference type="ARBA" id="ARBA00012944"/>
    </source>
</evidence>
<feature type="domain" description="NADH dehydrogenase subunit 5 C-terminal" evidence="19">
    <location>
        <begin position="391"/>
        <end position="570"/>
    </location>
</feature>
<feature type="transmembrane region" description="Helical" evidence="16">
    <location>
        <begin position="487"/>
        <end position="507"/>
    </location>
</feature>
<evidence type="ECO:0000256" key="8">
    <source>
        <dbReference type="ARBA" id="ARBA00022967"/>
    </source>
</evidence>
<feature type="transmembrane region" description="Helical" evidence="16">
    <location>
        <begin position="455"/>
        <end position="475"/>
    </location>
</feature>
<dbReference type="GeneID" id="26046103"/>
<evidence type="ECO:0000256" key="11">
    <source>
        <dbReference type="ARBA" id="ARBA00023027"/>
    </source>
</evidence>
<dbReference type="GO" id="GO:0003954">
    <property type="term" value="F:NADH dehydrogenase activity"/>
    <property type="evidence" value="ECO:0007669"/>
    <property type="project" value="TreeGrafter"/>
</dbReference>
<dbReference type="GO" id="GO:0005743">
    <property type="term" value="C:mitochondrial inner membrane"/>
    <property type="evidence" value="ECO:0007669"/>
    <property type="project" value="UniProtKB-SubCell"/>
</dbReference>
<evidence type="ECO:0000256" key="15">
    <source>
        <dbReference type="ARBA" id="ARBA00049551"/>
    </source>
</evidence>
<keyword evidence="4 16" id="KW-0813">Transport</keyword>
<dbReference type="AlphaFoldDB" id="A0A0N6YRE4"/>
<dbReference type="EC" id="7.1.1.2" evidence="2 16"/>
<sequence>MFKLHKIANYTLWILFTLLMIPTALVVFNDSIVLLEWNLLSVYSTPLFFTLILDPYGMVFSCAVIMISANVLQFSKVYMEEDKFIDRFTLLVLLFVLSMNMLIYFPHLMMLLLGWDGLGIVSFVLVIYYQNSKSLAAGMITALTNRIGDVMLLLAIAWTLNQGHWNIIHMWQDSDSFLTIQFLCITIAAMTKSAQMPFSSWLPAAMAAPTPVSALVHSSTLVTAGVFLLIRFYPFLSTCNLFCPFLLVISVCTTIMAGLSATTECDMKKIIALSTLSQLGFMMAALGLGMLNLAFFHMVTHAMFKALLFICAGTMIHSFSHSQDLRWMGNSLIQFPTTASCMMMANTALCGFPFMSGFYSKDLIIESSLFYPHNLIMMALIMAAVGLTSFYSTRFMLTTIWAPLNGPALISMTENKFLTQPMMILSFMSVMSGSFILWTFPMNPSVMVLDIKMKVFSLVSVMAGIAISWMLSTSSVTSSSSMMNYSLFHYASCLMWFLVPLSSQFIMKWPFYISVMFLKLVDQSWLEFFGGQGAMKYLNKSSNLIMEYQSYSPVNFLVMSLGLTFMILLILQL</sequence>
<feature type="transmembrane region" description="Helical" evidence="16">
    <location>
        <begin position="271"/>
        <end position="296"/>
    </location>
</feature>
<keyword evidence="11 16" id="KW-0520">NAD</keyword>
<protein>
    <recommendedName>
        <fullName evidence="3 16">NADH-ubiquinone oxidoreductase chain 5</fullName>
        <ecNumber evidence="2 16">7.1.1.2</ecNumber>
    </recommendedName>
</protein>
<proteinExistence type="inferred from homology"/>
<feature type="transmembrane region" description="Helical" evidence="16">
    <location>
        <begin position="332"/>
        <end position="355"/>
    </location>
</feature>
<evidence type="ECO:0000256" key="16">
    <source>
        <dbReference type="RuleBase" id="RU003404"/>
    </source>
</evidence>
<dbReference type="Pfam" id="PF06455">
    <property type="entry name" value="NADH5_C"/>
    <property type="match status" value="1"/>
</dbReference>
<dbReference type="CTD" id="4540"/>
<evidence type="ECO:0000256" key="3">
    <source>
        <dbReference type="ARBA" id="ARBA00021096"/>
    </source>
</evidence>
<dbReference type="InterPro" id="IPR003945">
    <property type="entry name" value="NU5C-like"/>
</dbReference>
<feature type="transmembrane region" description="Helical" evidence="16">
    <location>
        <begin position="239"/>
        <end position="259"/>
    </location>
</feature>
<feature type="transmembrane region" description="Helical" evidence="16">
    <location>
        <begin position="7"/>
        <end position="28"/>
    </location>
</feature>
<feature type="transmembrane region" description="Helical" evidence="16">
    <location>
        <begin position="84"/>
        <end position="105"/>
    </location>
</feature>
<evidence type="ECO:0000256" key="14">
    <source>
        <dbReference type="ARBA" id="ARBA00023136"/>
    </source>
</evidence>
<dbReference type="InterPro" id="IPR001516">
    <property type="entry name" value="Proton_antipo_N"/>
</dbReference>
<comment type="function">
    <text evidence="16">Core subunit of the mitochondrial membrane respiratory chain NADH dehydrogenase (Complex I) which catalyzes electron transfer from NADH through the respiratory chain, using ubiquinone as an electron acceptor. Essential for the catalytic activity and assembly of complex I.</text>
</comment>
<dbReference type="Pfam" id="PF00361">
    <property type="entry name" value="Proton_antipo_M"/>
    <property type="match status" value="1"/>
</dbReference>
<keyword evidence="5" id="KW-0679">Respiratory chain</keyword>
<feature type="transmembrane region" description="Helical" evidence="16">
    <location>
        <begin position="214"/>
        <end position="233"/>
    </location>
</feature>
<dbReference type="EMBL" id="KM199288">
    <property type="protein sequence ID" value="AIR76350.1"/>
    <property type="molecule type" value="Genomic_DNA"/>
</dbReference>
<evidence type="ECO:0000259" key="19">
    <source>
        <dbReference type="Pfam" id="PF06455"/>
    </source>
</evidence>
<dbReference type="RefSeq" id="YP_009171125.1">
    <property type="nucleotide sequence ID" value="NC_028050.1"/>
</dbReference>
<evidence type="ECO:0000256" key="6">
    <source>
        <dbReference type="ARBA" id="ARBA00022692"/>
    </source>
</evidence>
<keyword evidence="10 16" id="KW-1133">Transmembrane helix</keyword>
<dbReference type="GO" id="GO:0042773">
    <property type="term" value="P:ATP synthesis coupled electron transport"/>
    <property type="evidence" value="ECO:0007669"/>
    <property type="project" value="InterPro"/>
</dbReference>
<dbReference type="PANTHER" id="PTHR42829:SF2">
    <property type="entry name" value="NADH-UBIQUINONE OXIDOREDUCTASE CHAIN 5"/>
    <property type="match status" value="1"/>
</dbReference>
<name>A0A0N6YRE4_9ANNE</name>
<feature type="domain" description="NADH-Ubiquinone oxidoreductase (complex I) chain 5 N-terminal" evidence="18">
    <location>
        <begin position="43"/>
        <end position="88"/>
    </location>
</feature>
<evidence type="ECO:0000313" key="20">
    <source>
        <dbReference type="EMBL" id="AIR76350.1"/>
    </source>
</evidence>
<feature type="transmembrane region" description="Helical" evidence="16">
    <location>
        <begin position="417"/>
        <end position="440"/>
    </location>
</feature>
<evidence type="ECO:0000256" key="4">
    <source>
        <dbReference type="ARBA" id="ARBA00022448"/>
    </source>
</evidence>
<gene>
    <name evidence="20" type="primary">ND5</name>
</gene>
<evidence type="ECO:0000259" key="18">
    <source>
        <dbReference type="Pfam" id="PF00662"/>
    </source>
</evidence>
<evidence type="ECO:0000256" key="7">
    <source>
        <dbReference type="ARBA" id="ARBA00022792"/>
    </source>
</evidence>
<dbReference type="InterPro" id="IPR010934">
    <property type="entry name" value="NADH_DH_su5_C"/>
</dbReference>
<accession>A0A0N6YRE4</accession>
<keyword evidence="8" id="KW-1278">Translocase</keyword>
<feature type="transmembrane region" description="Helical" evidence="16">
    <location>
        <begin position="375"/>
        <end position="397"/>
    </location>
</feature>